<keyword evidence="3" id="KW-1185">Reference proteome</keyword>
<dbReference type="Proteomes" id="UP000571817">
    <property type="component" value="Unassembled WGS sequence"/>
</dbReference>
<organism evidence="2 3">
    <name type="scientific">Allobranchiibius huperziae</name>
    <dbReference type="NCBI Taxonomy" id="1874116"/>
    <lineage>
        <taxon>Bacteria</taxon>
        <taxon>Bacillati</taxon>
        <taxon>Actinomycetota</taxon>
        <taxon>Actinomycetes</taxon>
        <taxon>Micrococcales</taxon>
        <taxon>Dermacoccaceae</taxon>
        <taxon>Allobranchiibius</taxon>
    </lineage>
</organism>
<dbReference type="SUPFAM" id="SSF52833">
    <property type="entry name" value="Thioredoxin-like"/>
    <property type="match status" value="1"/>
</dbReference>
<dbReference type="CDD" id="cd02976">
    <property type="entry name" value="NrdH"/>
    <property type="match status" value="1"/>
</dbReference>
<dbReference type="InterPro" id="IPR002109">
    <property type="entry name" value="Glutaredoxin"/>
</dbReference>
<comment type="caution">
    <text evidence="2">The sequence shown here is derived from an EMBL/GenBank/DDBJ whole genome shotgun (WGS) entry which is preliminary data.</text>
</comment>
<evidence type="ECO:0000259" key="1">
    <source>
        <dbReference type="Pfam" id="PF00462"/>
    </source>
</evidence>
<sequence>MSDVTIYWRPGCGYCSRLRSSLGSAADKATWRNIWEDDEARRYVAGVNNGNEIVPTVVIAGAAHTNPDPDVVLAALAS</sequence>
<dbReference type="InterPro" id="IPR036249">
    <property type="entry name" value="Thioredoxin-like_sf"/>
</dbReference>
<gene>
    <name evidence="2" type="ORF">HNR15_002298</name>
</gene>
<evidence type="ECO:0000313" key="3">
    <source>
        <dbReference type="Proteomes" id="UP000571817"/>
    </source>
</evidence>
<dbReference type="AlphaFoldDB" id="A0A853DMI1"/>
<name>A0A853DMI1_9MICO</name>
<dbReference type="RefSeq" id="WP_179481912.1">
    <property type="nucleotide sequence ID" value="NZ_JACCFW010000001.1"/>
</dbReference>
<dbReference type="Pfam" id="PF00462">
    <property type="entry name" value="Glutaredoxin"/>
    <property type="match status" value="1"/>
</dbReference>
<dbReference type="EMBL" id="JACCFW010000001">
    <property type="protein sequence ID" value="NYJ75335.1"/>
    <property type="molecule type" value="Genomic_DNA"/>
</dbReference>
<feature type="domain" description="Glutaredoxin" evidence="1">
    <location>
        <begin position="4"/>
        <end position="61"/>
    </location>
</feature>
<accession>A0A853DMI1</accession>
<proteinExistence type="predicted"/>
<reference evidence="2 3" key="1">
    <citation type="submission" date="2020-07" db="EMBL/GenBank/DDBJ databases">
        <title>Sequencing the genomes of 1000 actinobacteria strains.</title>
        <authorList>
            <person name="Klenk H.-P."/>
        </authorList>
    </citation>
    <scope>NUCLEOTIDE SEQUENCE [LARGE SCALE GENOMIC DNA]</scope>
    <source>
        <strain evidence="2 3">DSM 29531</strain>
    </source>
</reference>
<dbReference type="PROSITE" id="PS51354">
    <property type="entry name" value="GLUTAREDOXIN_2"/>
    <property type="match status" value="1"/>
</dbReference>
<protein>
    <submittedName>
        <fullName evidence="2">Glutaredoxin</fullName>
    </submittedName>
</protein>
<evidence type="ECO:0000313" key="2">
    <source>
        <dbReference type="EMBL" id="NYJ75335.1"/>
    </source>
</evidence>
<dbReference type="Gene3D" id="3.40.30.10">
    <property type="entry name" value="Glutaredoxin"/>
    <property type="match status" value="1"/>
</dbReference>